<dbReference type="Pfam" id="PF13439">
    <property type="entry name" value="Glyco_transf_4"/>
    <property type="match status" value="1"/>
</dbReference>
<reference evidence="5" key="1">
    <citation type="submission" date="2017-06" db="EMBL/GenBank/DDBJ databases">
        <authorList>
            <person name="Varghese N."/>
            <person name="Submissions S."/>
        </authorList>
    </citation>
    <scope>NUCLEOTIDE SEQUENCE [LARGE SCALE GENOMIC DNA]</scope>
    <source>
        <strain evidence="5">DSM 45423</strain>
    </source>
</reference>
<dbReference type="GO" id="GO:0016757">
    <property type="term" value="F:glycosyltransferase activity"/>
    <property type="evidence" value="ECO:0007669"/>
    <property type="project" value="UniProtKB-KW"/>
</dbReference>
<dbReference type="EMBL" id="FZOH01000010">
    <property type="protein sequence ID" value="SNS90232.1"/>
    <property type="molecule type" value="Genomic_DNA"/>
</dbReference>
<organism evidence="4 5">
    <name type="scientific">Geodermatophilus saharensis</name>
    <dbReference type="NCBI Taxonomy" id="1137994"/>
    <lineage>
        <taxon>Bacteria</taxon>
        <taxon>Bacillati</taxon>
        <taxon>Actinomycetota</taxon>
        <taxon>Actinomycetes</taxon>
        <taxon>Geodermatophilales</taxon>
        <taxon>Geodermatophilaceae</taxon>
        <taxon>Geodermatophilus</taxon>
    </lineage>
</organism>
<dbReference type="Pfam" id="PF13692">
    <property type="entry name" value="Glyco_trans_1_4"/>
    <property type="match status" value="1"/>
</dbReference>
<evidence type="ECO:0000256" key="1">
    <source>
        <dbReference type="ARBA" id="ARBA00022676"/>
    </source>
</evidence>
<keyword evidence="5" id="KW-1185">Reference proteome</keyword>
<dbReference type="CDD" id="cd03801">
    <property type="entry name" value="GT4_PimA-like"/>
    <property type="match status" value="1"/>
</dbReference>
<accession>A0A239IA17</accession>
<dbReference type="Proteomes" id="UP000198386">
    <property type="component" value="Unassembled WGS sequence"/>
</dbReference>
<keyword evidence="1" id="KW-0328">Glycosyltransferase</keyword>
<feature type="domain" description="Glycosyltransferase subfamily 4-like N-terminal" evidence="3">
    <location>
        <begin position="12"/>
        <end position="167"/>
    </location>
</feature>
<dbReference type="Gene3D" id="3.40.50.2000">
    <property type="entry name" value="Glycogen Phosphorylase B"/>
    <property type="match status" value="2"/>
</dbReference>
<evidence type="ECO:0000313" key="5">
    <source>
        <dbReference type="Proteomes" id="UP000198386"/>
    </source>
</evidence>
<protein>
    <submittedName>
        <fullName evidence="4">Glycosyltransferase involved in cell wall bisynthesis</fullName>
    </submittedName>
</protein>
<proteinExistence type="predicted"/>
<sequence>MRVTYVLDSTVWGGAETYVARLVRELVGRVRPVVVTPRPVPQRLLDALPAGTELHTVDGVGRKADLRGLARLVAAVRATEPDVVHVNQSTPVNNRYGLLAARLSGAVPLATVHSPEPVRSRTQVRLLPLLYRGVHTVVAVSDQTRDILVDSLRVPPARVRVALNGVPVPDVPPGRPDAGGDGIRVGSLGRLVKEKAFDVLVDAFALVDHRDPPVHLRIGGEGPERAELESRARGLPVSFVGDVVDTAAFLQELGVFCLSSRREGLPFALLEAMALGIPCIATDVGQVRSALGEAVLVVPPEQPHALAEALRHLLDDPAARTSLGARGRALVEERHDVRLMATSMLELYETAVTRPHRGGLRSRRP</sequence>
<evidence type="ECO:0000259" key="3">
    <source>
        <dbReference type="Pfam" id="PF13439"/>
    </source>
</evidence>
<dbReference type="SUPFAM" id="SSF53756">
    <property type="entry name" value="UDP-Glycosyltransferase/glycogen phosphorylase"/>
    <property type="match status" value="1"/>
</dbReference>
<gene>
    <name evidence="4" type="ORF">SAMN04488107_4242</name>
</gene>
<keyword evidence="2 4" id="KW-0808">Transferase</keyword>
<dbReference type="PANTHER" id="PTHR12526">
    <property type="entry name" value="GLYCOSYLTRANSFERASE"/>
    <property type="match status" value="1"/>
</dbReference>
<evidence type="ECO:0000313" key="4">
    <source>
        <dbReference type="EMBL" id="SNS90232.1"/>
    </source>
</evidence>
<name>A0A239IA17_9ACTN</name>
<dbReference type="AlphaFoldDB" id="A0A239IA17"/>
<dbReference type="InterPro" id="IPR028098">
    <property type="entry name" value="Glyco_trans_4-like_N"/>
</dbReference>
<evidence type="ECO:0000256" key="2">
    <source>
        <dbReference type="ARBA" id="ARBA00022679"/>
    </source>
</evidence>